<evidence type="ECO:0000256" key="5">
    <source>
        <dbReference type="ARBA" id="ARBA00005051"/>
    </source>
</evidence>
<evidence type="ECO:0000256" key="8">
    <source>
        <dbReference type="ARBA" id="ARBA00022723"/>
    </source>
</evidence>
<dbReference type="CDD" id="cd00483">
    <property type="entry name" value="HPPK"/>
    <property type="match status" value="1"/>
</dbReference>
<dbReference type="PANTHER" id="PTHR20941">
    <property type="entry name" value="FOLATE SYNTHESIS PROTEINS"/>
    <property type="match status" value="1"/>
</dbReference>
<keyword evidence="12" id="KW-0460">Magnesium</keyword>
<dbReference type="InterPro" id="IPR035907">
    <property type="entry name" value="Hppk_sf"/>
</dbReference>
<dbReference type="GO" id="GO:0046656">
    <property type="term" value="P:folic acid biosynthetic process"/>
    <property type="evidence" value="ECO:0007669"/>
    <property type="project" value="UniProtKB-KW"/>
</dbReference>
<dbReference type="GO" id="GO:0046872">
    <property type="term" value="F:metal ion binding"/>
    <property type="evidence" value="ECO:0007669"/>
    <property type="project" value="UniProtKB-KW"/>
</dbReference>
<evidence type="ECO:0000256" key="7">
    <source>
        <dbReference type="ARBA" id="ARBA00022679"/>
    </source>
</evidence>
<dbReference type="PROSITE" id="PS50972">
    <property type="entry name" value="PTERIN_BINDING"/>
    <property type="match status" value="1"/>
</dbReference>
<feature type="region of interest" description="Disordered" evidence="15">
    <location>
        <begin position="219"/>
        <end position="240"/>
    </location>
</feature>
<evidence type="ECO:0000256" key="15">
    <source>
        <dbReference type="SAM" id="MobiDB-lite"/>
    </source>
</evidence>
<dbReference type="SUPFAM" id="SSF55083">
    <property type="entry name" value="6-hydroxymethyl-7,8-dihydropterin pyrophosphokinase, HPPK"/>
    <property type="match status" value="1"/>
</dbReference>
<comment type="catalytic activity">
    <reaction evidence="2">
        <text>6-hydroxymethyl-7,8-dihydropterin + ATP = (7,8-dihydropterin-6-yl)methyl diphosphate + AMP + H(+)</text>
        <dbReference type="Rhea" id="RHEA:11412"/>
        <dbReference type="ChEBI" id="CHEBI:15378"/>
        <dbReference type="ChEBI" id="CHEBI:30616"/>
        <dbReference type="ChEBI" id="CHEBI:44841"/>
        <dbReference type="ChEBI" id="CHEBI:72950"/>
        <dbReference type="ChEBI" id="CHEBI:456215"/>
        <dbReference type="EC" id="2.7.6.3"/>
    </reaction>
</comment>
<comment type="pathway">
    <text evidence="5">Cofactor biosynthesis; tetrahydrofolate biosynthesis; 2-amino-4-hydroxy-6-hydroxymethyl-7,8-dihydropteridine diphosphate from 7,8-dihydroneopterin triphosphate: step 4/4.</text>
</comment>
<dbReference type="SUPFAM" id="SSF51717">
    <property type="entry name" value="Dihydropteroate synthetase-like"/>
    <property type="match status" value="1"/>
</dbReference>
<dbReference type="InterPro" id="IPR000489">
    <property type="entry name" value="Pterin-binding_dom"/>
</dbReference>
<dbReference type="GO" id="GO:0016301">
    <property type="term" value="F:kinase activity"/>
    <property type="evidence" value="ECO:0007669"/>
    <property type="project" value="UniProtKB-KW"/>
</dbReference>
<dbReference type="Gene3D" id="3.30.70.560">
    <property type="entry name" value="7,8-Dihydro-6-hydroxymethylpterin-pyrophosphokinase HPPK"/>
    <property type="match status" value="1"/>
</dbReference>
<evidence type="ECO:0000256" key="2">
    <source>
        <dbReference type="ARBA" id="ARBA00000198"/>
    </source>
</evidence>
<evidence type="ECO:0000256" key="9">
    <source>
        <dbReference type="ARBA" id="ARBA00022741"/>
    </source>
</evidence>
<sequence>MDSSRKQPKLLPVFATRHHGSSQQESPIPIQPSFSSDQKRKATPAQSTRDTARRWNSTLDNSSAVKPTLARVYVAVGSNLGNRFENIDNAIKQLGSGSDGYAIINLLHTSMLHETPPMYVTDQPSFLNGVIEIETNLSPTELLHQLKAVEAQLGRDLESGIRNGPRPVDLDILFYRSLDDNKHWDHTVMDTPDLVIPHPRISEREFVLAPLCEVAGLTHHQQPQDEQNGIHDSEPGELIHPLSSQSVSEMLTILLDQTTPSSDSNDDEPERVVVMPLPRNRFLNLSNETVIMGILNVTPDSFSDGGKWTESMDAAVQHALQMEQEGATIIDIGGESTRPGAAEVAIDEELARTIPIIQAIRHKSDIPISIDTRHSKVAQAAIEAGADIVNDVSGGTFDPDMLSTVASLGVPIVLMHMRGIPETMQTFVDQYSEKGVVQDVITALNQRCDAAEAAGIPRWMQIVDPGIGFAKDLEGNLSLLRHLNSLRANMRMGKSTPILLGTSRKGFIGKLSHVTKAEGRDFGTVASCVAALCLGNDDNTIGQSQRVCNIIRVHNVKAMKEAALIMDAIVRAK</sequence>
<evidence type="ECO:0000256" key="14">
    <source>
        <dbReference type="ARBA" id="ARBA00023268"/>
    </source>
</evidence>
<accession>A0A9N8DXM9</accession>
<dbReference type="NCBIfam" id="TIGR01498">
    <property type="entry name" value="folK"/>
    <property type="match status" value="1"/>
</dbReference>
<gene>
    <name evidence="17" type="ORF">SEMRO_358_G125780.1</name>
</gene>
<evidence type="ECO:0000259" key="16">
    <source>
        <dbReference type="PROSITE" id="PS50972"/>
    </source>
</evidence>
<keyword evidence="18" id="KW-1185">Reference proteome</keyword>
<dbReference type="InterPro" id="IPR011005">
    <property type="entry name" value="Dihydropteroate_synth-like_sf"/>
</dbReference>
<evidence type="ECO:0000313" key="17">
    <source>
        <dbReference type="EMBL" id="CAB9508726.1"/>
    </source>
</evidence>
<evidence type="ECO:0000256" key="11">
    <source>
        <dbReference type="ARBA" id="ARBA00022840"/>
    </source>
</evidence>
<keyword evidence="14" id="KW-0511">Multifunctional enzyme</keyword>
<dbReference type="InterPro" id="IPR000550">
    <property type="entry name" value="Hppk"/>
</dbReference>
<dbReference type="Pfam" id="PF01288">
    <property type="entry name" value="HPPK"/>
    <property type="match status" value="1"/>
</dbReference>
<dbReference type="GO" id="GO:0005740">
    <property type="term" value="C:mitochondrial envelope"/>
    <property type="evidence" value="ECO:0007669"/>
    <property type="project" value="TreeGrafter"/>
</dbReference>
<dbReference type="PROSITE" id="PS00792">
    <property type="entry name" value="DHPS_1"/>
    <property type="match status" value="1"/>
</dbReference>
<comment type="caution">
    <text evidence="17">The sequence shown here is derived from an EMBL/GenBank/DDBJ whole genome shotgun (WGS) entry which is preliminary data.</text>
</comment>
<name>A0A9N8DXM9_9STRA</name>
<organism evidence="17 18">
    <name type="scientific">Seminavis robusta</name>
    <dbReference type="NCBI Taxonomy" id="568900"/>
    <lineage>
        <taxon>Eukaryota</taxon>
        <taxon>Sar</taxon>
        <taxon>Stramenopiles</taxon>
        <taxon>Ochrophyta</taxon>
        <taxon>Bacillariophyta</taxon>
        <taxon>Bacillariophyceae</taxon>
        <taxon>Bacillariophycidae</taxon>
        <taxon>Naviculales</taxon>
        <taxon>Naviculaceae</taxon>
        <taxon>Seminavis</taxon>
    </lineage>
</organism>
<dbReference type="InterPro" id="IPR006390">
    <property type="entry name" value="DHP_synth_dom"/>
</dbReference>
<comment type="similarity">
    <text evidence="6">In the C-terminal section; belongs to the DHPS family.</text>
</comment>
<feature type="region of interest" description="Disordered" evidence="15">
    <location>
        <begin position="1"/>
        <end position="59"/>
    </location>
</feature>
<dbReference type="PANTHER" id="PTHR20941:SF1">
    <property type="entry name" value="FOLIC ACID SYNTHESIS PROTEIN FOL1"/>
    <property type="match status" value="1"/>
</dbReference>
<keyword evidence="10" id="KW-0418">Kinase</keyword>
<dbReference type="GO" id="GO:0005524">
    <property type="term" value="F:ATP binding"/>
    <property type="evidence" value="ECO:0007669"/>
    <property type="project" value="UniProtKB-KW"/>
</dbReference>
<evidence type="ECO:0000313" key="18">
    <source>
        <dbReference type="Proteomes" id="UP001153069"/>
    </source>
</evidence>
<comment type="catalytic activity">
    <reaction evidence="1">
        <text>(7,8-dihydropterin-6-yl)methyl diphosphate + 4-aminobenzoate = 7,8-dihydropteroate + diphosphate</text>
        <dbReference type="Rhea" id="RHEA:19949"/>
        <dbReference type="ChEBI" id="CHEBI:17836"/>
        <dbReference type="ChEBI" id="CHEBI:17839"/>
        <dbReference type="ChEBI" id="CHEBI:33019"/>
        <dbReference type="ChEBI" id="CHEBI:72950"/>
        <dbReference type="EC" id="2.5.1.15"/>
    </reaction>
</comment>
<feature type="compositionally biased region" description="Polar residues" evidence="15">
    <location>
        <begin position="44"/>
        <end position="59"/>
    </location>
</feature>
<dbReference type="NCBIfam" id="TIGR01496">
    <property type="entry name" value="DHPS"/>
    <property type="match status" value="1"/>
</dbReference>
<comment type="cofactor">
    <cofactor evidence="3">
        <name>Mg(2+)</name>
        <dbReference type="ChEBI" id="CHEBI:18420"/>
    </cofactor>
</comment>
<dbReference type="InterPro" id="IPR045031">
    <property type="entry name" value="DHP_synth-like"/>
</dbReference>
<dbReference type="GO" id="GO:0046654">
    <property type="term" value="P:tetrahydrofolate biosynthetic process"/>
    <property type="evidence" value="ECO:0007669"/>
    <property type="project" value="TreeGrafter"/>
</dbReference>
<dbReference type="GO" id="GO:0004156">
    <property type="term" value="F:dihydropteroate synthase activity"/>
    <property type="evidence" value="ECO:0007669"/>
    <property type="project" value="UniProtKB-EC"/>
</dbReference>
<reference evidence="17" key="1">
    <citation type="submission" date="2020-06" db="EMBL/GenBank/DDBJ databases">
        <authorList>
            <consortium name="Plant Systems Biology data submission"/>
        </authorList>
    </citation>
    <scope>NUCLEOTIDE SEQUENCE</scope>
    <source>
        <strain evidence="17">D6</strain>
    </source>
</reference>
<comment type="pathway">
    <text evidence="4">Cofactor biosynthesis; tetrahydrofolate biosynthesis; 7,8-dihydrofolate from 2-amino-4-hydroxy-6-hydroxymethyl-7,8-dihydropteridine diphosphate and 4-aminobenzoate: step 1/2.</text>
</comment>
<evidence type="ECO:0000256" key="10">
    <source>
        <dbReference type="ARBA" id="ARBA00022777"/>
    </source>
</evidence>
<dbReference type="Gene3D" id="3.20.20.20">
    <property type="entry name" value="Dihydropteroate synthase-like"/>
    <property type="match status" value="1"/>
</dbReference>
<keyword evidence="13" id="KW-0289">Folate biosynthesis</keyword>
<evidence type="ECO:0000256" key="12">
    <source>
        <dbReference type="ARBA" id="ARBA00022842"/>
    </source>
</evidence>
<evidence type="ECO:0000256" key="3">
    <source>
        <dbReference type="ARBA" id="ARBA00001946"/>
    </source>
</evidence>
<evidence type="ECO:0000256" key="13">
    <source>
        <dbReference type="ARBA" id="ARBA00022909"/>
    </source>
</evidence>
<dbReference type="Proteomes" id="UP001153069">
    <property type="component" value="Unassembled WGS sequence"/>
</dbReference>
<evidence type="ECO:0000256" key="4">
    <source>
        <dbReference type="ARBA" id="ARBA00004763"/>
    </source>
</evidence>
<feature type="compositionally biased region" description="Polar residues" evidence="15">
    <location>
        <begin position="21"/>
        <end position="36"/>
    </location>
</feature>
<dbReference type="FunFam" id="3.20.20.20:FF:000006">
    <property type="entry name" value="Dihydropteroate synthase"/>
    <property type="match status" value="1"/>
</dbReference>
<dbReference type="CDD" id="cd00739">
    <property type="entry name" value="DHPS"/>
    <property type="match status" value="1"/>
</dbReference>
<dbReference type="GO" id="GO:0003848">
    <property type="term" value="F:2-amino-4-hydroxy-6-hydroxymethyldihydropteridine diphosphokinase activity"/>
    <property type="evidence" value="ECO:0007669"/>
    <property type="project" value="UniProtKB-EC"/>
</dbReference>
<dbReference type="Pfam" id="PF00809">
    <property type="entry name" value="Pterin_bind"/>
    <property type="match status" value="1"/>
</dbReference>
<keyword evidence="11" id="KW-0067">ATP-binding</keyword>
<dbReference type="PROSITE" id="PS00794">
    <property type="entry name" value="HPPK"/>
    <property type="match status" value="1"/>
</dbReference>
<protein>
    <submittedName>
        <fullName evidence="17">Folic acid synthesis protein FOL1</fullName>
    </submittedName>
</protein>
<dbReference type="EMBL" id="CAICTM010000357">
    <property type="protein sequence ID" value="CAB9508726.1"/>
    <property type="molecule type" value="Genomic_DNA"/>
</dbReference>
<feature type="domain" description="Pterin-binding" evidence="16">
    <location>
        <begin position="289"/>
        <end position="564"/>
    </location>
</feature>
<evidence type="ECO:0000256" key="6">
    <source>
        <dbReference type="ARBA" id="ARBA00009951"/>
    </source>
</evidence>
<keyword evidence="9" id="KW-0547">Nucleotide-binding</keyword>
<keyword evidence="7" id="KW-0808">Transferase</keyword>
<dbReference type="PROSITE" id="PS00793">
    <property type="entry name" value="DHPS_2"/>
    <property type="match status" value="1"/>
</dbReference>
<proteinExistence type="inferred from homology"/>
<dbReference type="AlphaFoldDB" id="A0A9N8DXM9"/>
<keyword evidence="8" id="KW-0479">Metal-binding</keyword>
<dbReference type="OrthoDB" id="615426at2759"/>
<evidence type="ECO:0000256" key="1">
    <source>
        <dbReference type="ARBA" id="ARBA00000012"/>
    </source>
</evidence>